<name>A0A7X4YV67_9BACL</name>
<comment type="caution">
    <text evidence="6">The sequence shown here is derived from an EMBL/GenBank/DDBJ whole genome shotgun (WGS) entry which is preliminary data.</text>
</comment>
<dbReference type="Proteomes" id="UP000558113">
    <property type="component" value="Unassembled WGS sequence"/>
</dbReference>
<dbReference type="InterPro" id="IPR044068">
    <property type="entry name" value="CB"/>
</dbReference>
<evidence type="ECO:0000313" key="6">
    <source>
        <dbReference type="EMBL" id="NBC72189.1"/>
    </source>
</evidence>
<evidence type="ECO:0000256" key="3">
    <source>
        <dbReference type="PROSITE-ProRule" id="PRU01248"/>
    </source>
</evidence>
<dbReference type="InterPro" id="IPR013762">
    <property type="entry name" value="Integrase-like_cat_sf"/>
</dbReference>
<accession>A0A7X4YV67</accession>
<dbReference type="RefSeq" id="WP_161702931.1">
    <property type="nucleotide sequence ID" value="NZ_JAAAMU010000017.1"/>
</dbReference>
<keyword evidence="2" id="KW-0233">DNA recombination</keyword>
<dbReference type="PANTHER" id="PTHR30349">
    <property type="entry name" value="PHAGE INTEGRASE-RELATED"/>
    <property type="match status" value="1"/>
</dbReference>
<dbReference type="InterPro" id="IPR050090">
    <property type="entry name" value="Tyrosine_recombinase_XerCD"/>
</dbReference>
<dbReference type="Gene3D" id="1.10.150.130">
    <property type="match status" value="1"/>
</dbReference>
<dbReference type="OrthoDB" id="107900at2"/>
<dbReference type="CDD" id="cd00397">
    <property type="entry name" value="DNA_BRE_C"/>
    <property type="match status" value="1"/>
</dbReference>
<evidence type="ECO:0000256" key="1">
    <source>
        <dbReference type="ARBA" id="ARBA00023125"/>
    </source>
</evidence>
<reference evidence="6 7" key="1">
    <citation type="submission" date="2020-01" db="EMBL/GenBank/DDBJ databases">
        <title>Paenibacillus soybeanensis sp. nov. isolated from the nodules of soybean (Glycine max(L.) Merr).</title>
        <authorList>
            <person name="Wang H."/>
        </authorList>
    </citation>
    <scope>NUCLEOTIDE SEQUENCE [LARGE SCALE GENOMIC DNA]</scope>
    <source>
        <strain evidence="6 7">DSM 23054</strain>
    </source>
</reference>
<dbReference type="GO" id="GO:0003677">
    <property type="term" value="F:DNA binding"/>
    <property type="evidence" value="ECO:0007669"/>
    <property type="project" value="UniProtKB-UniRule"/>
</dbReference>
<dbReference type="EMBL" id="JAAAMU010000017">
    <property type="protein sequence ID" value="NBC72189.1"/>
    <property type="molecule type" value="Genomic_DNA"/>
</dbReference>
<gene>
    <name evidence="6" type="ORF">GT003_24590</name>
</gene>
<dbReference type="PANTHER" id="PTHR30349:SF88">
    <property type="entry name" value="BLL1584 PROTEIN"/>
    <property type="match status" value="1"/>
</dbReference>
<dbReference type="GO" id="GO:0015074">
    <property type="term" value="P:DNA integration"/>
    <property type="evidence" value="ECO:0007669"/>
    <property type="project" value="InterPro"/>
</dbReference>
<dbReference type="InterPro" id="IPR002104">
    <property type="entry name" value="Integrase_catalytic"/>
</dbReference>
<dbReference type="AlphaFoldDB" id="A0A7X4YV67"/>
<protein>
    <submittedName>
        <fullName evidence="6">Tyrosine-type recombinase/integrase</fullName>
    </submittedName>
</protein>
<keyword evidence="7" id="KW-1185">Reference proteome</keyword>
<organism evidence="6 7">
    <name type="scientific">Paenibacillus sacheonensis</name>
    <dbReference type="NCBI Taxonomy" id="742054"/>
    <lineage>
        <taxon>Bacteria</taxon>
        <taxon>Bacillati</taxon>
        <taxon>Bacillota</taxon>
        <taxon>Bacilli</taxon>
        <taxon>Bacillales</taxon>
        <taxon>Paenibacillaceae</taxon>
        <taxon>Paenibacillus</taxon>
    </lineage>
</organism>
<dbReference type="InterPro" id="IPR011010">
    <property type="entry name" value="DNA_brk_join_enz"/>
</dbReference>
<dbReference type="Gene3D" id="1.10.443.10">
    <property type="entry name" value="Intergrase catalytic core"/>
    <property type="match status" value="1"/>
</dbReference>
<feature type="domain" description="Tyr recombinase" evidence="4">
    <location>
        <begin position="113"/>
        <end position="294"/>
    </location>
</feature>
<feature type="domain" description="Core-binding (CB)" evidence="5">
    <location>
        <begin position="13"/>
        <end position="93"/>
    </location>
</feature>
<evidence type="ECO:0000313" key="7">
    <source>
        <dbReference type="Proteomes" id="UP000558113"/>
    </source>
</evidence>
<dbReference type="PROSITE" id="PS51900">
    <property type="entry name" value="CB"/>
    <property type="match status" value="1"/>
</dbReference>
<dbReference type="GO" id="GO:0006310">
    <property type="term" value="P:DNA recombination"/>
    <property type="evidence" value="ECO:0007669"/>
    <property type="project" value="UniProtKB-KW"/>
</dbReference>
<dbReference type="PROSITE" id="PS51898">
    <property type="entry name" value="TYR_RECOMBINASE"/>
    <property type="match status" value="1"/>
</dbReference>
<proteinExistence type="predicted"/>
<dbReference type="SUPFAM" id="SSF56349">
    <property type="entry name" value="DNA breaking-rejoining enzymes"/>
    <property type="match status" value="1"/>
</dbReference>
<evidence type="ECO:0000259" key="4">
    <source>
        <dbReference type="PROSITE" id="PS51898"/>
    </source>
</evidence>
<keyword evidence="1 3" id="KW-0238">DNA-binding</keyword>
<sequence>MSRILKVNALSSINWTEALEQFLFWKKAQGISEQTQKDYNQQVRLFFKRYPDSFDSMERLKHNGLHYLGQDGIKPCTFNNRLVYLRTFFNWCLDQSLIEFNPILSIKKRKDEGRVVSISYDVLKQLLEQPDTRTFVGLRDYALILLTLDTGIRPKEALTLSPVDFNPNAQEIYITSEKAKTRVSRSLPISVPTVKAIRQLLSVRPVDWSEDVTIFCTYEGRKLNRHTWGDRLEKYSKSIGVMIRPYDLRHSFALEYIRNGANALTLQKTLGHSDLTMTKRYVALTNNDLKREHMTASPINKLMPETKRIRKL</sequence>
<dbReference type="InterPro" id="IPR010998">
    <property type="entry name" value="Integrase_recombinase_N"/>
</dbReference>
<evidence type="ECO:0000256" key="2">
    <source>
        <dbReference type="ARBA" id="ARBA00023172"/>
    </source>
</evidence>
<evidence type="ECO:0000259" key="5">
    <source>
        <dbReference type="PROSITE" id="PS51900"/>
    </source>
</evidence>
<dbReference type="Pfam" id="PF00589">
    <property type="entry name" value="Phage_integrase"/>
    <property type="match status" value="1"/>
</dbReference>